<feature type="region of interest" description="Disordered" evidence="1">
    <location>
        <begin position="100"/>
        <end position="119"/>
    </location>
</feature>
<keyword evidence="2" id="KW-1133">Transmembrane helix</keyword>
<organism evidence="3 4">
    <name type="scientific">[Mycobacterium] burgundiense</name>
    <dbReference type="NCBI Taxonomy" id="3064286"/>
    <lineage>
        <taxon>Bacteria</taxon>
        <taxon>Bacillati</taxon>
        <taxon>Actinomycetota</taxon>
        <taxon>Actinomycetes</taxon>
        <taxon>Mycobacteriales</taxon>
        <taxon>Mycobacteriaceae</taxon>
        <taxon>Mycolicibacterium</taxon>
    </lineage>
</organism>
<evidence type="ECO:0000256" key="2">
    <source>
        <dbReference type="SAM" id="Phobius"/>
    </source>
</evidence>
<gene>
    <name evidence="3" type="ORF">MU0053_004041</name>
</gene>
<accession>A0ABN9NRE7</accession>
<protein>
    <recommendedName>
        <fullName evidence="5">DUF2516 domain-containing protein</fullName>
    </recommendedName>
</protein>
<feature type="transmembrane region" description="Helical" evidence="2">
    <location>
        <begin position="44"/>
        <end position="62"/>
    </location>
</feature>
<dbReference type="EMBL" id="OY726397">
    <property type="protein sequence ID" value="CAJ1509010.1"/>
    <property type="molecule type" value="Genomic_DNA"/>
</dbReference>
<proteinExistence type="predicted"/>
<name>A0ABN9NRE7_9MYCO</name>
<evidence type="ECO:0000256" key="1">
    <source>
        <dbReference type="SAM" id="MobiDB-lite"/>
    </source>
</evidence>
<sequence>MANTSNDFSAVLGYLGIAALVLGGVLSTFPLWKSATLSPDSIERRVYWTSTTLAILLFFLSALPNWRAGLFVSVAAASVVVAVALRWTNHVKVGGRIYGTRRNRGADRPPALAPRHNDG</sequence>
<evidence type="ECO:0000313" key="3">
    <source>
        <dbReference type="EMBL" id="CAJ1509010.1"/>
    </source>
</evidence>
<feature type="transmembrane region" description="Helical" evidence="2">
    <location>
        <begin position="12"/>
        <end position="32"/>
    </location>
</feature>
<dbReference type="RefSeq" id="WP_308479364.1">
    <property type="nucleotide sequence ID" value="NZ_OY726397.1"/>
</dbReference>
<evidence type="ECO:0000313" key="4">
    <source>
        <dbReference type="Proteomes" id="UP001190465"/>
    </source>
</evidence>
<feature type="transmembrane region" description="Helical" evidence="2">
    <location>
        <begin position="68"/>
        <end position="87"/>
    </location>
</feature>
<dbReference type="Proteomes" id="UP001190465">
    <property type="component" value="Chromosome"/>
</dbReference>
<evidence type="ECO:0008006" key="5">
    <source>
        <dbReference type="Google" id="ProtNLM"/>
    </source>
</evidence>
<keyword evidence="2" id="KW-0472">Membrane</keyword>
<keyword evidence="4" id="KW-1185">Reference proteome</keyword>
<keyword evidence="2" id="KW-0812">Transmembrane</keyword>
<reference evidence="3 4" key="1">
    <citation type="submission" date="2023-08" db="EMBL/GenBank/DDBJ databases">
        <authorList>
            <person name="Folkvardsen B D."/>
            <person name="Norman A."/>
        </authorList>
    </citation>
    <scope>NUCLEOTIDE SEQUENCE [LARGE SCALE GENOMIC DNA]</scope>
    <source>
        <strain evidence="3 4">Mu0053</strain>
    </source>
</reference>